<dbReference type="EMBL" id="JAUKUD010000001">
    <property type="protein sequence ID" value="KAK0754986.1"/>
    <property type="molecule type" value="Genomic_DNA"/>
</dbReference>
<keyword evidence="4" id="KW-1185">Reference proteome</keyword>
<dbReference type="NCBIfam" id="TIGR02251">
    <property type="entry name" value="HIF-SF_euk"/>
    <property type="match status" value="1"/>
</dbReference>
<feature type="compositionally biased region" description="Polar residues" evidence="1">
    <location>
        <begin position="258"/>
        <end position="285"/>
    </location>
</feature>
<gene>
    <name evidence="3" type="ORF">B0T18DRAFT_425280</name>
</gene>
<proteinExistence type="predicted"/>
<feature type="region of interest" description="Disordered" evidence="1">
    <location>
        <begin position="1"/>
        <end position="99"/>
    </location>
</feature>
<reference evidence="3" key="1">
    <citation type="submission" date="2023-06" db="EMBL/GenBank/DDBJ databases">
        <title>Genome-scale phylogeny and comparative genomics of the fungal order Sordariales.</title>
        <authorList>
            <consortium name="Lawrence Berkeley National Laboratory"/>
            <person name="Hensen N."/>
            <person name="Bonometti L."/>
            <person name="Westerberg I."/>
            <person name="Brannstrom I.O."/>
            <person name="Guillou S."/>
            <person name="Cros-Aarteil S."/>
            <person name="Calhoun S."/>
            <person name="Haridas S."/>
            <person name="Kuo A."/>
            <person name="Mondo S."/>
            <person name="Pangilinan J."/>
            <person name="Riley R."/>
            <person name="LaButti K."/>
            <person name="Andreopoulos B."/>
            <person name="Lipzen A."/>
            <person name="Chen C."/>
            <person name="Yanf M."/>
            <person name="Daum C."/>
            <person name="Ng V."/>
            <person name="Clum A."/>
            <person name="Steindorff A."/>
            <person name="Ohm R."/>
            <person name="Martin F."/>
            <person name="Silar P."/>
            <person name="Natvig D."/>
            <person name="Lalanne C."/>
            <person name="Gautier V."/>
            <person name="Ament-velasquez S.L."/>
            <person name="Kruys A."/>
            <person name="Hutchinson M.I."/>
            <person name="Powell A.J."/>
            <person name="Barry K."/>
            <person name="Miller A.N."/>
            <person name="Grigoriev I.V."/>
            <person name="Debuchy R."/>
            <person name="Gladieux P."/>
            <person name="Thoren M.H."/>
            <person name="Johannesson H."/>
        </authorList>
    </citation>
    <scope>NUCLEOTIDE SEQUENCE</scope>
    <source>
        <strain evidence="3">SMH3187-1</strain>
    </source>
</reference>
<dbReference type="Pfam" id="PF03031">
    <property type="entry name" value="NIF"/>
    <property type="match status" value="1"/>
</dbReference>
<dbReference type="SMART" id="SM00577">
    <property type="entry name" value="CPDc"/>
    <property type="match status" value="1"/>
</dbReference>
<feature type="region of interest" description="Disordered" evidence="1">
    <location>
        <begin position="173"/>
        <end position="317"/>
    </location>
</feature>
<accession>A0AA40FCV3</accession>
<feature type="compositionally biased region" description="Low complexity" evidence="1">
    <location>
        <begin position="187"/>
        <end position="199"/>
    </location>
</feature>
<dbReference type="PANTHER" id="PTHR40638">
    <property type="entry name" value="UPF0591 MEMBRANE PROTEIN C15E1.02C"/>
    <property type="match status" value="1"/>
</dbReference>
<dbReference type="PANTHER" id="PTHR40638:SF1">
    <property type="entry name" value="UPF0591 MEMBRANE PROTEIN C15E1.02C"/>
    <property type="match status" value="1"/>
</dbReference>
<dbReference type="InterPro" id="IPR013879">
    <property type="entry name" value="DUF1761"/>
</dbReference>
<dbReference type="Pfam" id="PF08570">
    <property type="entry name" value="DUF1761"/>
    <property type="match status" value="1"/>
</dbReference>
<dbReference type="FunFam" id="3.40.50.1000:FF:000089">
    <property type="entry name" value="NIF domain protein"/>
    <property type="match status" value="1"/>
</dbReference>
<dbReference type="GO" id="GO:0016791">
    <property type="term" value="F:phosphatase activity"/>
    <property type="evidence" value="ECO:0007669"/>
    <property type="project" value="InterPro"/>
</dbReference>
<dbReference type="Gene3D" id="3.40.50.1000">
    <property type="entry name" value="HAD superfamily/HAD-like"/>
    <property type="match status" value="1"/>
</dbReference>
<dbReference type="PROSITE" id="PS50969">
    <property type="entry name" value="FCP1"/>
    <property type="match status" value="1"/>
</dbReference>
<dbReference type="InterPro" id="IPR011948">
    <property type="entry name" value="Dullard_phosphatase"/>
</dbReference>
<evidence type="ECO:0000313" key="3">
    <source>
        <dbReference type="EMBL" id="KAK0754986.1"/>
    </source>
</evidence>
<evidence type="ECO:0000313" key="4">
    <source>
        <dbReference type="Proteomes" id="UP001172155"/>
    </source>
</evidence>
<evidence type="ECO:0000256" key="1">
    <source>
        <dbReference type="SAM" id="MobiDB-lite"/>
    </source>
</evidence>
<organism evidence="3 4">
    <name type="scientific">Schizothecium vesticola</name>
    <dbReference type="NCBI Taxonomy" id="314040"/>
    <lineage>
        <taxon>Eukaryota</taxon>
        <taxon>Fungi</taxon>
        <taxon>Dikarya</taxon>
        <taxon>Ascomycota</taxon>
        <taxon>Pezizomycotina</taxon>
        <taxon>Sordariomycetes</taxon>
        <taxon>Sordariomycetidae</taxon>
        <taxon>Sordariales</taxon>
        <taxon>Schizotheciaceae</taxon>
        <taxon>Schizothecium</taxon>
    </lineage>
</organism>
<dbReference type="InterPro" id="IPR036412">
    <property type="entry name" value="HAD-like_sf"/>
</dbReference>
<protein>
    <submittedName>
        <fullName evidence="3">NLI interacting factor-like phosphatase-domain-containing protein</fullName>
    </submittedName>
</protein>
<dbReference type="InterPro" id="IPR023214">
    <property type="entry name" value="HAD_sf"/>
</dbReference>
<dbReference type="InterPro" id="IPR004274">
    <property type="entry name" value="FCP1_dom"/>
</dbReference>
<sequence>MNSLNILSGRVSPSPSPAPTRTNSLSALGLAVSSEGKQAREEADDALDASGNKDGSAAKPPAESPTETAHADERDYAATETSPLLPPTEKENAAPRASAPLPKRIANTFINSIRWVLSTLAAPGVYLIACLYDENGNFAPLGQLRKLFWFYGGNPTKMTMDYIESAALSEKSQMDGTAQGRPHRFRGSSGSSSSGLSSESESDRDHTRQGGGSRGSSGRHGRTKSLPDSEEISPARRSIRIKLHSDDSLRQRKHRKAQSTSARPGGQTSAPASNDISAQLKSPTSPAGALTKYPKTPAPPRPLIPRRQPSYINTDPADLTHQKTLILDLDETLIHSMSKGGRMSSGHMVEVRLNTTYVGVGGQTNLGPQHPILYYVHKRPHCDEFLRRVSKWYNLVVFTASVQEYADPVIDWLEADRKFFSARYYRQHCTFRHGAFIKDLSSVEPDLSKVMILDNSPLSYMFHQDNAIPIQGWISDPTDGDLMYLVPFLEGLQYVSDVHLPPVKPSAIALGLAFNHATELAILTPLFGKTYQRAKESNTKEEFLRSKEATSAAVAWGTSFLGSGLQAYGVGALINATGTLSYKGAAYLGALIFMASNAPTFFNEILIEKRPLETVGVSVLAKVLETVGLSVFLTWWGTRTNPFEYSSASTGAPLSRNAFRAE</sequence>
<dbReference type="SUPFAM" id="SSF56784">
    <property type="entry name" value="HAD-like"/>
    <property type="match status" value="1"/>
</dbReference>
<name>A0AA40FCV3_9PEZI</name>
<evidence type="ECO:0000259" key="2">
    <source>
        <dbReference type="PROSITE" id="PS50969"/>
    </source>
</evidence>
<dbReference type="CDD" id="cd07521">
    <property type="entry name" value="HAD_FCP1-like"/>
    <property type="match status" value="1"/>
</dbReference>
<feature type="domain" description="FCP1 homology" evidence="2">
    <location>
        <begin position="318"/>
        <end position="492"/>
    </location>
</feature>
<dbReference type="Proteomes" id="UP001172155">
    <property type="component" value="Unassembled WGS sequence"/>
</dbReference>
<dbReference type="AlphaFoldDB" id="A0AA40FCV3"/>
<comment type="caution">
    <text evidence="3">The sequence shown here is derived from an EMBL/GenBank/DDBJ whole genome shotgun (WGS) entry which is preliminary data.</text>
</comment>